<organism evidence="5 6">
    <name type="scientific">Coemansia spiralis</name>
    <dbReference type="NCBI Taxonomy" id="417178"/>
    <lineage>
        <taxon>Eukaryota</taxon>
        <taxon>Fungi</taxon>
        <taxon>Fungi incertae sedis</taxon>
        <taxon>Zoopagomycota</taxon>
        <taxon>Kickxellomycotina</taxon>
        <taxon>Kickxellomycetes</taxon>
        <taxon>Kickxellales</taxon>
        <taxon>Kickxellaceae</taxon>
        <taxon>Coemansia</taxon>
    </lineage>
</organism>
<dbReference type="Proteomes" id="UP001151518">
    <property type="component" value="Unassembled WGS sequence"/>
</dbReference>
<protein>
    <recommendedName>
        <fullName evidence="4">RlpA-like protein double-psi beta-barrel domain-containing protein</fullName>
    </recommendedName>
</protein>
<comment type="caution">
    <text evidence="5">The sequence shown here is derived from an EMBL/GenBank/DDBJ whole genome shotgun (WGS) entry which is preliminary data.</text>
</comment>
<reference evidence="5" key="1">
    <citation type="submission" date="2022-07" db="EMBL/GenBank/DDBJ databases">
        <title>Phylogenomic reconstructions and comparative analyses of Kickxellomycotina fungi.</title>
        <authorList>
            <person name="Reynolds N.K."/>
            <person name="Stajich J.E."/>
            <person name="Barry K."/>
            <person name="Grigoriev I.V."/>
            <person name="Crous P."/>
            <person name="Smith M.E."/>
        </authorList>
    </citation>
    <scope>NUCLEOTIDE SEQUENCE</scope>
    <source>
        <strain evidence="5">NRRL 3115</strain>
    </source>
</reference>
<dbReference type="OrthoDB" id="406505at2759"/>
<gene>
    <name evidence="5" type="ORF">GGI25_001702</name>
</gene>
<proteinExistence type="predicted"/>
<feature type="domain" description="RlpA-like protein double-psi beta-barrel" evidence="4">
    <location>
        <begin position="287"/>
        <end position="351"/>
    </location>
</feature>
<feature type="compositionally biased region" description="Pro residues" evidence="2">
    <location>
        <begin position="124"/>
        <end position="135"/>
    </location>
</feature>
<dbReference type="AlphaFoldDB" id="A0A9W8GA01"/>
<dbReference type="InterPro" id="IPR009009">
    <property type="entry name" value="RlpA-like_DPBB"/>
</dbReference>
<evidence type="ECO:0000256" key="1">
    <source>
        <dbReference type="ARBA" id="ARBA00022729"/>
    </source>
</evidence>
<name>A0A9W8GA01_9FUNG</name>
<dbReference type="PANTHER" id="PTHR31836:SF21">
    <property type="entry name" value="EXPANSIN-LIKE PROTEIN 7"/>
    <property type="match status" value="1"/>
</dbReference>
<feature type="compositionally biased region" description="Polar residues" evidence="2">
    <location>
        <begin position="210"/>
        <end position="238"/>
    </location>
</feature>
<feature type="region of interest" description="Disordered" evidence="2">
    <location>
        <begin position="113"/>
        <end position="259"/>
    </location>
</feature>
<evidence type="ECO:0000256" key="3">
    <source>
        <dbReference type="SAM" id="SignalP"/>
    </source>
</evidence>
<dbReference type="Pfam" id="PF03330">
    <property type="entry name" value="DPBB_1"/>
    <property type="match status" value="1"/>
</dbReference>
<dbReference type="EMBL" id="JANBTW010000014">
    <property type="protein sequence ID" value="KAJ2679134.1"/>
    <property type="molecule type" value="Genomic_DNA"/>
</dbReference>
<feature type="compositionally biased region" description="Low complexity" evidence="2">
    <location>
        <begin position="113"/>
        <end position="123"/>
    </location>
</feature>
<accession>A0A9W8GA01</accession>
<dbReference type="PROSITE" id="PS51257">
    <property type="entry name" value="PROKAR_LIPOPROTEIN"/>
    <property type="match status" value="1"/>
</dbReference>
<keyword evidence="1 3" id="KW-0732">Signal</keyword>
<evidence type="ECO:0000313" key="5">
    <source>
        <dbReference type="EMBL" id="KAJ2679134.1"/>
    </source>
</evidence>
<evidence type="ECO:0000259" key="4">
    <source>
        <dbReference type="Pfam" id="PF03330"/>
    </source>
</evidence>
<evidence type="ECO:0000313" key="6">
    <source>
        <dbReference type="Proteomes" id="UP001151518"/>
    </source>
</evidence>
<feature type="chain" id="PRO_5040747091" description="RlpA-like protein double-psi beta-barrel domain-containing protein" evidence="3">
    <location>
        <begin position="21"/>
        <end position="357"/>
    </location>
</feature>
<feature type="compositionally biased region" description="Low complexity" evidence="2">
    <location>
        <begin position="169"/>
        <end position="206"/>
    </location>
</feature>
<feature type="signal peptide" evidence="3">
    <location>
        <begin position="1"/>
        <end position="20"/>
    </location>
</feature>
<dbReference type="InterPro" id="IPR051477">
    <property type="entry name" value="Expansin_CellWall"/>
</dbReference>
<dbReference type="InterPro" id="IPR036908">
    <property type="entry name" value="RlpA-like_sf"/>
</dbReference>
<dbReference type="SUPFAM" id="SSF50685">
    <property type="entry name" value="Barwin-like endoglucanases"/>
    <property type="match status" value="1"/>
</dbReference>
<dbReference type="Gene3D" id="2.40.40.10">
    <property type="entry name" value="RlpA-like domain"/>
    <property type="match status" value="1"/>
</dbReference>
<dbReference type="PANTHER" id="PTHR31836">
    <property type="match status" value="1"/>
</dbReference>
<sequence length="357" mass="35513">MKFSIAFPFIAAALACNVAGSPIKRDQASLDQAAIQSQSEAMQSLVNIANKNAEQESRIQKQAVESLIGAAADLADNSQQQPTSVANAGQGSNNVVVVTEIVTVTADQEANASGAASAANAPPANAPPANAPPATPGDSSTNIGGQADGEETDNKNTDAAQEDNNTDTAGNSAAGQASGNPARAEMVTSSSAAASPPTADDTNAAAVSLPTIQPASPTEPVQTSSIQQLQEPTQQGPASTSSSGGSGGSGSSSGQTFSGDGTYYTPGLGACGKTNTESDLIAAINAPQYGTNANPNSAPVCGKCALVKGPNGQVKVTITDRCPVCKSGDLDLSPAAFTQIGDLNAGRISITWSFVDC</sequence>
<evidence type="ECO:0000256" key="2">
    <source>
        <dbReference type="SAM" id="MobiDB-lite"/>
    </source>
</evidence>
<dbReference type="CDD" id="cd22191">
    <property type="entry name" value="DPBB_RlpA_EXP_N-like"/>
    <property type="match status" value="1"/>
</dbReference>